<keyword evidence="3" id="KW-1133">Transmembrane helix</keyword>
<comment type="caution">
    <text evidence="5">The sequence shown here is derived from an EMBL/GenBank/DDBJ whole genome shotgun (WGS) entry which is preliminary data.</text>
</comment>
<keyword evidence="3" id="KW-0472">Membrane</keyword>
<dbReference type="SUPFAM" id="SSF53474">
    <property type="entry name" value="alpha/beta-Hydrolases"/>
    <property type="match status" value="1"/>
</dbReference>
<feature type="transmembrane region" description="Helical" evidence="3">
    <location>
        <begin position="354"/>
        <end position="377"/>
    </location>
</feature>
<dbReference type="Pfam" id="PF00135">
    <property type="entry name" value="COesterase"/>
    <property type="match status" value="1"/>
</dbReference>
<evidence type="ECO:0000256" key="2">
    <source>
        <dbReference type="SAM" id="MobiDB-lite"/>
    </source>
</evidence>
<dbReference type="Proteomes" id="UP001283361">
    <property type="component" value="Unassembled WGS sequence"/>
</dbReference>
<accession>A0AAE0Y763</accession>
<dbReference type="InterPro" id="IPR002018">
    <property type="entry name" value="CarbesteraseB"/>
</dbReference>
<reference evidence="5" key="1">
    <citation type="journal article" date="2023" name="G3 (Bethesda)">
        <title>A reference genome for the long-term kleptoplast-retaining sea slug Elysia crispata morphotype clarki.</title>
        <authorList>
            <person name="Eastman K.E."/>
            <person name="Pendleton A.L."/>
            <person name="Shaikh M.A."/>
            <person name="Suttiyut T."/>
            <person name="Ogas R."/>
            <person name="Tomko P."/>
            <person name="Gavelis G."/>
            <person name="Widhalm J.R."/>
            <person name="Wisecaver J.H."/>
        </authorList>
    </citation>
    <scope>NUCLEOTIDE SEQUENCE</scope>
    <source>
        <strain evidence="5">ECLA1</strain>
    </source>
</reference>
<gene>
    <name evidence="5" type="ORF">RRG08_015621</name>
</gene>
<dbReference type="InterPro" id="IPR029058">
    <property type="entry name" value="AB_hydrolase_fold"/>
</dbReference>
<protein>
    <recommendedName>
        <fullName evidence="4">Carboxylesterase type B domain-containing protein</fullName>
    </recommendedName>
</protein>
<dbReference type="InterPro" id="IPR051093">
    <property type="entry name" value="Neuroligin/BSAL"/>
</dbReference>
<keyword evidence="6" id="KW-1185">Reference proteome</keyword>
<sequence length="393" mass="44056">MVFRVAKCFVEVLLCDKSWPPYPRPPSCTLPSAACRWPGVTQASVLQNTIFSSLVPSFRPVVDRVIVPDTPERLALVGQSGVTEFMAGTTTDEGLAAASTILDRYYTKVDSFYTQDRPDPFLLVDLLGGSRAHLPNINSLLEKLLDQYYVWPYDVSESKSKDGLVEIVGDYFISAPTHKSAEVMVERNATVYFYNYDYISRFDGWAGVIHGSELFYLSGYPFSGNRRHDRAGRTMASRLLHMWATFARDGKPSLAPLEDFQMPEFTKDSPAYTQMTLEHGRSVLRRGQAFKANKMEFWNHKVPQLYLEQLRQELHLLDVQSRHPSVCSGDSSGGLPRGSSPAMDETSHHPSGHWALVTACVALSGLVLLLTVCYCQVRRQVNRMIRQSGLSNG</sequence>
<dbReference type="AlphaFoldDB" id="A0AAE0Y763"/>
<name>A0AAE0Y763_9GAST</name>
<comment type="similarity">
    <text evidence="1">Belongs to the type-B carboxylesterase/lipase family.</text>
</comment>
<evidence type="ECO:0000259" key="4">
    <source>
        <dbReference type="Pfam" id="PF00135"/>
    </source>
</evidence>
<evidence type="ECO:0000313" key="6">
    <source>
        <dbReference type="Proteomes" id="UP001283361"/>
    </source>
</evidence>
<evidence type="ECO:0000256" key="1">
    <source>
        <dbReference type="ARBA" id="ARBA00005964"/>
    </source>
</evidence>
<dbReference type="EMBL" id="JAWDGP010006789">
    <property type="protein sequence ID" value="KAK3735428.1"/>
    <property type="molecule type" value="Genomic_DNA"/>
</dbReference>
<feature type="region of interest" description="Disordered" evidence="2">
    <location>
        <begin position="324"/>
        <end position="348"/>
    </location>
</feature>
<keyword evidence="3" id="KW-0812">Transmembrane</keyword>
<dbReference type="PANTHER" id="PTHR43903">
    <property type="entry name" value="NEUROLIGIN"/>
    <property type="match status" value="1"/>
</dbReference>
<evidence type="ECO:0000256" key="3">
    <source>
        <dbReference type="SAM" id="Phobius"/>
    </source>
</evidence>
<evidence type="ECO:0000313" key="5">
    <source>
        <dbReference type="EMBL" id="KAK3735428.1"/>
    </source>
</evidence>
<proteinExistence type="inferred from homology"/>
<feature type="domain" description="Carboxylesterase type B" evidence="4">
    <location>
        <begin position="56"/>
        <end position="298"/>
    </location>
</feature>
<dbReference type="Gene3D" id="3.40.50.1820">
    <property type="entry name" value="alpha/beta hydrolase"/>
    <property type="match status" value="1"/>
</dbReference>
<organism evidence="5 6">
    <name type="scientific">Elysia crispata</name>
    <name type="common">lettuce slug</name>
    <dbReference type="NCBI Taxonomy" id="231223"/>
    <lineage>
        <taxon>Eukaryota</taxon>
        <taxon>Metazoa</taxon>
        <taxon>Spiralia</taxon>
        <taxon>Lophotrochozoa</taxon>
        <taxon>Mollusca</taxon>
        <taxon>Gastropoda</taxon>
        <taxon>Heterobranchia</taxon>
        <taxon>Euthyneura</taxon>
        <taxon>Panpulmonata</taxon>
        <taxon>Sacoglossa</taxon>
        <taxon>Placobranchoidea</taxon>
        <taxon>Plakobranchidae</taxon>
        <taxon>Elysia</taxon>
    </lineage>
</organism>